<organism evidence="2 3">
    <name type="scientific">Symbiobacterium thermophilum (strain DSM 24528 / JCM 14929 / IAM 14863 / T)</name>
    <dbReference type="NCBI Taxonomy" id="292459"/>
    <lineage>
        <taxon>Bacteria</taxon>
        <taxon>Bacillati</taxon>
        <taxon>Bacillota</taxon>
        <taxon>Clostridia</taxon>
        <taxon>Eubacteriales</taxon>
        <taxon>Symbiobacteriaceae</taxon>
        <taxon>Symbiobacterium</taxon>
    </lineage>
</organism>
<protein>
    <recommendedName>
        <fullName evidence="1">DUF6884 domain-containing protein</fullName>
    </recommendedName>
</protein>
<accession>Q67PW8</accession>
<evidence type="ECO:0000313" key="2">
    <source>
        <dbReference type="EMBL" id="BAD40275.1"/>
    </source>
</evidence>
<dbReference type="AlphaFoldDB" id="Q67PW8"/>
<dbReference type="HOGENOM" id="CLU_3066975_0_0_9"/>
<evidence type="ECO:0000313" key="3">
    <source>
        <dbReference type="Proteomes" id="UP000000417"/>
    </source>
</evidence>
<keyword evidence="3" id="KW-1185">Reference proteome</keyword>
<dbReference type="InterPro" id="IPR049251">
    <property type="entry name" value="DUF6884"/>
</dbReference>
<dbReference type="Pfam" id="PF21818">
    <property type="entry name" value="DUF6884"/>
    <property type="match status" value="1"/>
</dbReference>
<dbReference type="KEGG" id="sth:STH1290"/>
<gene>
    <name evidence="2" type="ordered locus">STH1290</name>
</gene>
<dbReference type="STRING" id="292459.STH1290"/>
<feature type="domain" description="DUF6884" evidence="1">
    <location>
        <begin position="2"/>
        <end position="53"/>
    </location>
</feature>
<dbReference type="EMBL" id="AP006840">
    <property type="protein sequence ID" value="BAD40275.1"/>
    <property type="molecule type" value="Genomic_DNA"/>
</dbReference>
<sequence length="53" mass="5973">MKTSYPAPAKELDSVSPLFRKALAYVQHDAEDIYVLSAKYGLVTLDQPLEPYE</sequence>
<name>Q67PW8_SYMTH</name>
<dbReference type="Proteomes" id="UP000000417">
    <property type="component" value="Chromosome"/>
</dbReference>
<proteinExistence type="predicted"/>
<evidence type="ECO:0000259" key="1">
    <source>
        <dbReference type="Pfam" id="PF21818"/>
    </source>
</evidence>
<reference evidence="2 3" key="1">
    <citation type="journal article" date="2004" name="Nucleic Acids Res.">
        <title>Genome sequence of Symbiobacterium thermophilum, an uncultivable bacterium that depends on microbial commensalism.</title>
        <authorList>
            <person name="Ueda K."/>
            <person name="Yamashita A."/>
            <person name="Ishikawa J."/>
            <person name="Shimada M."/>
            <person name="Watsuji T."/>
            <person name="Morimura K."/>
            <person name="Ikeda H."/>
            <person name="Hattori M."/>
            <person name="Beppu T."/>
        </authorList>
    </citation>
    <scope>NUCLEOTIDE SEQUENCE [LARGE SCALE GENOMIC DNA]</scope>
    <source>
        <strain evidence="3">T / IAM 14863</strain>
    </source>
</reference>